<dbReference type="SUPFAM" id="SSF56935">
    <property type="entry name" value="Porins"/>
    <property type="match status" value="1"/>
</dbReference>
<dbReference type="Gene3D" id="2.170.130.10">
    <property type="entry name" value="TonB-dependent receptor, plug domain"/>
    <property type="match status" value="1"/>
</dbReference>
<comment type="subcellular location">
    <subcellularLocation>
        <location evidence="1 8">Cell outer membrane</location>
        <topology evidence="1 8">Multi-pass membrane protein</topology>
    </subcellularLocation>
</comment>
<dbReference type="Proteomes" id="UP000256779">
    <property type="component" value="Unassembled WGS sequence"/>
</dbReference>
<dbReference type="Pfam" id="PF13715">
    <property type="entry name" value="CarbopepD_reg_2"/>
    <property type="match status" value="1"/>
</dbReference>
<keyword evidence="4 8" id="KW-0812">Transmembrane</keyword>
<dbReference type="GO" id="GO:0009279">
    <property type="term" value="C:cell outer membrane"/>
    <property type="evidence" value="ECO:0007669"/>
    <property type="project" value="UniProtKB-SubCell"/>
</dbReference>
<evidence type="ECO:0000259" key="9">
    <source>
        <dbReference type="Pfam" id="PF07715"/>
    </source>
</evidence>
<name>A0A3D9LGT1_MARFU</name>
<dbReference type="Gene3D" id="2.40.170.20">
    <property type="entry name" value="TonB-dependent receptor, beta-barrel domain"/>
    <property type="match status" value="1"/>
</dbReference>
<keyword evidence="2 8" id="KW-0813">Transport</keyword>
<dbReference type="InterPro" id="IPR008969">
    <property type="entry name" value="CarboxyPept-like_regulatory"/>
</dbReference>
<dbReference type="GO" id="GO:0015344">
    <property type="term" value="F:siderophore uptake transmembrane transporter activity"/>
    <property type="evidence" value="ECO:0007669"/>
    <property type="project" value="TreeGrafter"/>
</dbReference>
<evidence type="ECO:0000256" key="4">
    <source>
        <dbReference type="ARBA" id="ARBA00022692"/>
    </source>
</evidence>
<dbReference type="SUPFAM" id="SSF49464">
    <property type="entry name" value="Carboxypeptidase regulatory domain-like"/>
    <property type="match status" value="1"/>
</dbReference>
<feature type="domain" description="TonB-dependent receptor plug" evidence="9">
    <location>
        <begin position="142"/>
        <end position="216"/>
    </location>
</feature>
<dbReference type="InterPro" id="IPR037066">
    <property type="entry name" value="Plug_dom_sf"/>
</dbReference>
<evidence type="ECO:0000256" key="1">
    <source>
        <dbReference type="ARBA" id="ARBA00004571"/>
    </source>
</evidence>
<keyword evidence="11" id="KW-1185">Reference proteome</keyword>
<dbReference type="PROSITE" id="PS52016">
    <property type="entry name" value="TONB_DEPENDENT_REC_3"/>
    <property type="match status" value="1"/>
</dbReference>
<gene>
    <name evidence="10" type="ORF">C7460_101181</name>
</gene>
<dbReference type="PANTHER" id="PTHR30069:SF29">
    <property type="entry name" value="HEMOGLOBIN AND HEMOGLOBIN-HAPTOGLOBIN-BINDING PROTEIN 1-RELATED"/>
    <property type="match status" value="1"/>
</dbReference>
<keyword evidence="3 8" id="KW-1134">Transmembrane beta strand</keyword>
<evidence type="ECO:0000256" key="3">
    <source>
        <dbReference type="ARBA" id="ARBA00022452"/>
    </source>
</evidence>
<keyword evidence="5" id="KW-0732">Signal</keyword>
<protein>
    <submittedName>
        <fullName evidence="10">TonB-dependent receptor-like protein</fullName>
    </submittedName>
</protein>
<comment type="similarity">
    <text evidence="8">Belongs to the TonB-dependent receptor family.</text>
</comment>
<evidence type="ECO:0000256" key="6">
    <source>
        <dbReference type="ARBA" id="ARBA00023136"/>
    </source>
</evidence>
<dbReference type="PANTHER" id="PTHR30069">
    <property type="entry name" value="TONB-DEPENDENT OUTER MEMBRANE RECEPTOR"/>
    <property type="match status" value="1"/>
</dbReference>
<dbReference type="InterPro" id="IPR036942">
    <property type="entry name" value="Beta-barrel_TonB_sf"/>
</dbReference>
<sequence length="785" mass="88659">MKNLWLLAVLWLLASHAFGQYRISGYVEDESSREKLFGATVVVAGTTTGTTSNFYGYFSMPLSRDSVTLAVSFVGYQTKYLTLSLTQDTSMTIALPPMVELEAVVVEGAREEVMAVQPQVSSINIPSKQLMQLPAIAGEIDLLRGLQLLPGVQSGTEGLTGIYVRGGGPDQNLILLDGVPLYSVSHLGGLFSVFNPDVISGVNLIKGGFPARYGGRLSSVINVKVKDGNRAKRQTSGAIGLVSARLTTEGPLAQGKGSYMVGLRRTYIDLFTRPISRAATDGEVSFGYLFYDFNGKATYDLGPKDKLSVSVYSGDDKGVGKFDDDESNSKTRFQWGNFLATARWNHLISDRLFTNLSLNYTRYRFLVGFEQEDTQDNSSQFYEYRSGIQDVGARYEMEYYLSKKHQLLTGMQLTQHYFTPGVNAFKSEDQNEKSDTTFGSFNITAQELSWYLEDQWEISRRFKLNAGAHLNFYHVDGKTFSSLQPRATLRMLTGKYASFKLSYAAMQQNVHLLSSSGVGLPTDLWVPATRKVRPQISHQVTVAYSQQIAKGVELSAEVYAKRMNHLIAYSEGENWLSGGDDWQERVESDGEGASKGLEVFLHKKEGRFTGWVGYTLSKTDRQFEEINYGEPFPYRFDRRHDIGILLTYRINERIDISATWVYGTGNAITLGEGRYLAVGYGYPSLYGDFPNDRYYNDEVEIYNGRNGFRMKPYHRADFGIRFTKAKKWGERTWNLGFYNAYNRANPFYYYWADSYNNTTHEYEGRKLKQIALFPIIPAFSYEFKF</sequence>
<dbReference type="InterPro" id="IPR012910">
    <property type="entry name" value="Plug_dom"/>
</dbReference>
<proteinExistence type="inferred from homology"/>
<dbReference type="AlphaFoldDB" id="A0A3D9LGT1"/>
<keyword evidence="7 8" id="KW-0998">Cell outer membrane</keyword>
<accession>A0A3D9LGT1</accession>
<dbReference type="RefSeq" id="WP_115866175.1">
    <property type="nucleotide sequence ID" value="NZ_QREG01000001.1"/>
</dbReference>
<organism evidence="10 11">
    <name type="scientific">Marinoscillum furvescens DSM 4134</name>
    <dbReference type="NCBI Taxonomy" id="1122208"/>
    <lineage>
        <taxon>Bacteria</taxon>
        <taxon>Pseudomonadati</taxon>
        <taxon>Bacteroidota</taxon>
        <taxon>Cytophagia</taxon>
        <taxon>Cytophagales</taxon>
        <taxon>Reichenbachiellaceae</taxon>
        <taxon>Marinoscillum</taxon>
    </lineage>
</organism>
<evidence type="ECO:0000256" key="5">
    <source>
        <dbReference type="ARBA" id="ARBA00022729"/>
    </source>
</evidence>
<keyword evidence="6 8" id="KW-0472">Membrane</keyword>
<evidence type="ECO:0000256" key="7">
    <source>
        <dbReference type="ARBA" id="ARBA00023237"/>
    </source>
</evidence>
<reference evidence="10 11" key="1">
    <citation type="submission" date="2018-07" db="EMBL/GenBank/DDBJ databases">
        <title>Genomic Encyclopedia of Type Strains, Phase IV (KMG-IV): sequencing the most valuable type-strain genomes for metagenomic binning, comparative biology and taxonomic classification.</title>
        <authorList>
            <person name="Goeker M."/>
        </authorList>
    </citation>
    <scope>NUCLEOTIDE SEQUENCE [LARGE SCALE GENOMIC DNA]</scope>
    <source>
        <strain evidence="10 11">DSM 4134</strain>
    </source>
</reference>
<dbReference type="Gene3D" id="2.60.40.1120">
    <property type="entry name" value="Carboxypeptidase-like, regulatory domain"/>
    <property type="match status" value="1"/>
</dbReference>
<dbReference type="OrthoDB" id="1111684at2"/>
<evidence type="ECO:0000256" key="2">
    <source>
        <dbReference type="ARBA" id="ARBA00022448"/>
    </source>
</evidence>
<dbReference type="GO" id="GO:0044718">
    <property type="term" value="P:siderophore transmembrane transport"/>
    <property type="evidence" value="ECO:0007669"/>
    <property type="project" value="TreeGrafter"/>
</dbReference>
<dbReference type="Pfam" id="PF07715">
    <property type="entry name" value="Plug"/>
    <property type="match status" value="1"/>
</dbReference>
<comment type="caution">
    <text evidence="10">The sequence shown here is derived from an EMBL/GenBank/DDBJ whole genome shotgun (WGS) entry which is preliminary data.</text>
</comment>
<dbReference type="InterPro" id="IPR039426">
    <property type="entry name" value="TonB-dep_rcpt-like"/>
</dbReference>
<evidence type="ECO:0000313" key="11">
    <source>
        <dbReference type="Proteomes" id="UP000256779"/>
    </source>
</evidence>
<dbReference type="EMBL" id="QREG01000001">
    <property type="protein sequence ID" value="REE05664.1"/>
    <property type="molecule type" value="Genomic_DNA"/>
</dbReference>
<evidence type="ECO:0000313" key="10">
    <source>
        <dbReference type="EMBL" id="REE05664.1"/>
    </source>
</evidence>
<keyword evidence="10" id="KW-0675">Receptor</keyword>
<evidence type="ECO:0000256" key="8">
    <source>
        <dbReference type="PROSITE-ProRule" id="PRU01360"/>
    </source>
</evidence>